<dbReference type="InterPro" id="IPR029063">
    <property type="entry name" value="SAM-dependent_MTases_sf"/>
</dbReference>
<reference evidence="4" key="1">
    <citation type="submission" date="2019-06" db="EMBL/GenBank/DDBJ databases">
        <authorList>
            <person name="Deangelis K."/>
            <person name="Huntemann M."/>
            <person name="Clum A."/>
            <person name="Pillay M."/>
            <person name="Palaniappan K."/>
            <person name="Varghese N."/>
            <person name="Mikhailova N."/>
            <person name="Stamatis D."/>
            <person name="Reddy T."/>
            <person name="Daum C."/>
            <person name="Shapiro N."/>
            <person name="Ivanova N."/>
            <person name="Kyrpides N."/>
            <person name="Woyke T."/>
        </authorList>
    </citation>
    <scope>NUCLEOTIDE SEQUENCE [LARGE SCALE GENOMIC DNA]</scope>
    <source>
        <strain evidence="4">128R</strain>
    </source>
</reference>
<dbReference type="InterPro" id="IPR041698">
    <property type="entry name" value="Methyltransf_25"/>
</dbReference>
<dbReference type="PANTHER" id="PTHR43861">
    <property type="entry name" value="TRANS-ACONITATE 2-METHYLTRANSFERASE-RELATED"/>
    <property type="match status" value="1"/>
</dbReference>
<protein>
    <submittedName>
        <fullName evidence="4">Methyltransferase family protein</fullName>
    </submittedName>
</protein>
<dbReference type="Pfam" id="PF13649">
    <property type="entry name" value="Methyltransf_25"/>
    <property type="match status" value="1"/>
</dbReference>
<dbReference type="GO" id="GO:0008168">
    <property type="term" value="F:methyltransferase activity"/>
    <property type="evidence" value="ECO:0007669"/>
    <property type="project" value="UniProtKB-KW"/>
</dbReference>
<comment type="caution">
    <text evidence="4">The sequence shown here is derived from an EMBL/GenBank/DDBJ whole genome shotgun (WGS) entry which is preliminary data.</text>
</comment>
<dbReference type="OrthoDB" id="9791837at2"/>
<organism evidence="4">
    <name type="scientific">Serratia fonticola</name>
    <dbReference type="NCBI Taxonomy" id="47917"/>
    <lineage>
        <taxon>Bacteria</taxon>
        <taxon>Pseudomonadati</taxon>
        <taxon>Pseudomonadota</taxon>
        <taxon>Gammaproteobacteria</taxon>
        <taxon>Enterobacterales</taxon>
        <taxon>Yersiniaceae</taxon>
        <taxon>Serratia</taxon>
    </lineage>
</organism>
<dbReference type="Gene3D" id="3.40.50.150">
    <property type="entry name" value="Vaccinia Virus protein VP39"/>
    <property type="match status" value="1"/>
</dbReference>
<reference evidence="4" key="2">
    <citation type="submission" date="2019-08" db="EMBL/GenBank/DDBJ databases">
        <title>Investigation of anaerobic lignin degradation for improved lignocellulosic biofuels.</title>
        <authorList>
            <person name="Deangelis K.PhD."/>
        </authorList>
    </citation>
    <scope>NUCLEOTIDE SEQUENCE [LARGE SCALE GENOMIC DNA]</scope>
    <source>
        <strain evidence="4">128R</strain>
    </source>
</reference>
<keyword evidence="1 4" id="KW-0808">Transferase</keyword>
<dbReference type="GO" id="GO:0032259">
    <property type="term" value="P:methylation"/>
    <property type="evidence" value="ECO:0007669"/>
    <property type="project" value="UniProtKB-KW"/>
</dbReference>
<evidence type="ECO:0000256" key="2">
    <source>
        <dbReference type="ARBA" id="ARBA00022691"/>
    </source>
</evidence>
<keyword evidence="4" id="KW-0489">Methyltransferase</keyword>
<dbReference type="SUPFAM" id="SSF53335">
    <property type="entry name" value="S-adenosyl-L-methionine-dependent methyltransferases"/>
    <property type="match status" value="1"/>
</dbReference>
<name>A0A542BPJ4_SERFO</name>
<dbReference type="AlphaFoldDB" id="A0A542BPJ4"/>
<evidence type="ECO:0000313" key="4">
    <source>
        <dbReference type="EMBL" id="TVZ71966.1"/>
    </source>
</evidence>
<dbReference type="CDD" id="cd02440">
    <property type="entry name" value="AdoMet_MTases"/>
    <property type="match status" value="1"/>
</dbReference>
<dbReference type="EMBL" id="VISQ01000001">
    <property type="protein sequence ID" value="TVZ71966.1"/>
    <property type="molecule type" value="Genomic_DNA"/>
</dbReference>
<keyword evidence="2" id="KW-0949">S-adenosyl-L-methionine</keyword>
<evidence type="ECO:0000256" key="1">
    <source>
        <dbReference type="ARBA" id="ARBA00022679"/>
    </source>
</evidence>
<accession>A0A542BPJ4</accession>
<proteinExistence type="predicted"/>
<gene>
    <name evidence="4" type="ORF">FHU10_4625</name>
</gene>
<sequence>MSNPLAKNIIGIYEQHAEAFQQKRSIDLFEQPWLDRFLNLLPASGRILDIGCGNGMPIADYFIRRGFQVMGVDSSTPMIERCRQRFPQQRWAVADMRALALTERFDGVIAWDSFFHLTREDQRKMFAIFRQHANPGAALMFTSGPDDGEAIGTFEGEALYHASLSAAEYRQLLLEQGFGVVKMVAEDADCCGHTVWLAQRHE</sequence>
<feature type="domain" description="Methyltransferase" evidence="3">
    <location>
        <begin position="47"/>
        <end position="136"/>
    </location>
</feature>
<evidence type="ECO:0000259" key="3">
    <source>
        <dbReference type="Pfam" id="PF13649"/>
    </source>
</evidence>